<protein>
    <submittedName>
        <fullName evidence="2">Uncharacterized protein</fullName>
    </submittedName>
</protein>
<evidence type="ECO:0000313" key="2">
    <source>
        <dbReference type="EMBL" id="RQT07653.1"/>
    </source>
</evidence>
<name>A0A3N8QNV8_9BURK</name>
<accession>A0A3N8QNV8</accession>
<evidence type="ECO:0000313" key="3">
    <source>
        <dbReference type="Proteomes" id="UP000277921"/>
    </source>
</evidence>
<keyword evidence="1" id="KW-0472">Membrane</keyword>
<keyword evidence="1" id="KW-1133">Transmembrane helix</keyword>
<feature type="transmembrane region" description="Helical" evidence="1">
    <location>
        <begin position="5"/>
        <end position="23"/>
    </location>
</feature>
<dbReference type="EMBL" id="QTQV01000026">
    <property type="protein sequence ID" value="RQT07653.1"/>
    <property type="molecule type" value="Genomic_DNA"/>
</dbReference>
<proteinExistence type="predicted"/>
<dbReference type="Proteomes" id="UP000277921">
    <property type="component" value="Unassembled WGS sequence"/>
</dbReference>
<gene>
    <name evidence="2" type="ORF">DF051_32220</name>
</gene>
<reference evidence="2 3" key="1">
    <citation type="submission" date="2018-08" db="EMBL/GenBank/DDBJ databases">
        <title>Comparative analysis of Burkholderia isolates from Puerto Rico.</title>
        <authorList>
            <person name="Hall C."/>
            <person name="Sahl J."/>
            <person name="Wagner D."/>
        </authorList>
    </citation>
    <scope>NUCLEOTIDE SEQUENCE [LARGE SCALE GENOMIC DNA]</scope>
    <source>
        <strain evidence="2 3">Bp9025</strain>
    </source>
</reference>
<dbReference type="AlphaFoldDB" id="A0A3N8QNV8"/>
<feature type="transmembrane region" description="Helical" evidence="1">
    <location>
        <begin position="29"/>
        <end position="50"/>
    </location>
</feature>
<evidence type="ECO:0000256" key="1">
    <source>
        <dbReference type="SAM" id="Phobius"/>
    </source>
</evidence>
<keyword evidence="1" id="KW-0812">Transmembrane</keyword>
<comment type="caution">
    <text evidence="2">The sequence shown here is derived from an EMBL/GenBank/DDBJ whole genome shotgun (WGS) entry which is preliminary data.</text>
</comment>
<sequence length="59" mass="6492">MFYSLAGAASALLPLLILSWLLLDPDDSAILACNVVAIIYLLEALVALRARRLTRFFGR</sequence>
<organism evidence="2 3">
    <name type="scientific">Burkholderia contaminans</name>
    <dbReference type="NCBI Taxonomy" id="488447"/>
    <lineage>
        <taxon>Bacteria</taxon>
        <taxon>Pseudomonadati</taxon>
        <taxon>Pseudomonadota</taxon>
        <taxon>Betaproteobacteria</taxon>
        <taxon>Burkholderiales</taxon>
        <taxon>Burkholderiaceae</taxon>
        <taxon>Burkholderia</taxon>
        <taxon>Burkholderia cepacia complex</taxon>
    </lineage>
</organism>